<dbReference type="AlphaFoldDB" id="A0A4D6MDF2"/>
<evidence type="ECO:0000313" key="2">
    <source>
        <dbReference type="EMBL" id="QCD99439.1"/>
    </source>
</evidence>
<feature type="compositionally biased region" description="Low complexity" evidence="1">
    <location>
        <begin position="490"/>
        <end position="501"/>
    </location>
</feature>
<feature type="region of interest" description="Disordered" evidence="1">
    <location>
        <begin position="576"/>
        <end position="635"/>
    </location>
</feature>
<name>A0A4D6MDF2_VIGUN</name>
<feature type="compositionally biased region" description="Polar residues" evidence="1">
    <location>
        <begin position="142"/>
        <end position="154"/>
    </location>
</feature>
<organism evidence="2 3">
    <name type="scientific">Vigna unguiculata</name>
    <name type="common">Cowpea</name>
    <dbReference type="NCBI Taxonomy" id="3917"/>
    <lineage>
        <taxon>Eukaryota</taxon>
        <taxon>Viridiplantae</taxon>
        <taxon>Streptophyta</taxon>
        <taxon>Embryophyta</taxon>
        <taxon>Tracheophyta</taxon>
        <taxon>Spermatophyta</taxon>
        <taxon>Magnoliopsida</taxon>
        <taxon>eudicotyledons</taxon>
        <taxon>Gunneridae</taxon>
        <taxon>Pentapetalae</taxon>
        <taxon>rosids</taxon>
        <taxon>fabids</taxon>
        <taxon>Fabales</taxon>
        <taxon>Fabaceae</taxon>
        <taxon>Papilionoideae</taxon>
        <taxon>50 kb inversion clade</taxon>
        <taxon>NPAAA clade</taxon>
        <taxon>indigoferoid/millettioid clade</taxon>
        <taxon>Phaseoleae</taxon>
        <taxon>Vigna</taxon>
    </lineage>
</organism>
<sequence length="979" mass="108879">MHTKYIRKPRLSSSHGHSHVSNVPGLPNLSATTEEGNTSGHIRTSHNQHSHTGTLANPRHHSRFLVFICYPAPQLKGSHSGPHPIECHVLNPYPEPQLKDTFRATTHGTPASSPSSELPSECSSNSRSGESLSPERDAISPKKQTSPTRVTQPMHSRHPRILSWASHPCLSELVCRPKPKSPRLSELLEQREVSGMSLSLPSSDSSFVASKGHLDRVEASTTISSSGYRGFIVSSPIILEDFPLLTVYDWVDNGICEYYSKYKFSSSICKFVDINPVLDKDSPDDVVSLDKVGHLNNACHGPKRYDDKPKFALFWTRHRLHYDDWPRTMTTVKDSRILSRLDTFPRPLPARQMVAILNSTHPCVAMLGLMASHEGAGVSNVQVDTPAIMIVEDEVRSPQTSPPTKKEREKKRYQGVGTSRHTSLKRPRLEEDKAYSKLMGTKMRIFYESYFISITWPPPCAPMHFMEVTLPSLHMATTMHNKYIRKPRLSSSHGHNHVSNVPGLPNLSATTEEGNPSGHIRTSHNQHTHTGTLANPSYNSRFLVFICYPEPQLKGSHSGPQPIECHVLNPYPEPQLKDTFRATTHGTPASSPSSELPSECSSNSRSGESLSPERDAISPKKQTSPTRVTQPMHSRHPRILSWASHPCLSELVCRPKPKSPRLSELLEQREVSGMSLSLPSSDSSFVASKGHLDRVEASTTISSSGYRGFIVSSPIILEDFPLLTVYDWVDNGICEYYSKYKFSSSICKFVDINPVLDKDSPDDVVSLDKVGHLNNACHGPKRTMTTVKDSRILSRLDTFPRPLPARQMVAILNSTHPCVAMLGLMASHEGAGVSNVQVDTPAIMIVEDEVRSPQTSPPTKKEREKKRYQGVGTSRHTSLKRPRLEEDKAYSKLMGTKMRIFYGIIITISHNEVDILSSSSNSSLMKDFIEHQSQVSVIGKHIDILPIGEMAEDNPTTLSIEAHDEENVEENMEGDDVLN</sequence>
<feature type="region of interest" description="Disordered" evidence="1">
    <location>
        <begin position="850"/>
        <end position="881"/>
    </location>
</feature>
<protein>
    <submittedName>
        <fullName evidence="2">Uncharacterized protein</fullName>
    </submittedName>
</protein>
<keyword evidence="3" id="KW-1185">Reference proteome</keyword>
<dbReference type="Proteomes" id="UP000501690">
    <property type="component" value="Linkage Group LG7"/>
</dbReference>
<dbReference type="EMBL" id="CP039351">
    <property type="protein sequence ID" value="QCD99439.1"/>
    <property type="molecule type" value="Genomic_DNA"/>
</dbReference>
<feature type="compositionally biased region" description="Low complexity" evidence="1">
    <location>
        <begin position="590"/>
        <end position="610"/>
    </location>
</feature>
<gene>
    <name evidence="2" type="ORF">DEO72_LG7g720</name>
</gene>
<feature type="region of interest" description="Disordered" evidence="1">
    <location>
        <begin position="395"/>
        <end position="426"/>
    </location>
</feature>
<feature type="compositionally biased region" description="Basic residues" evidence="1">
    <location>
        <begin position="1"/>
        <end position="10"/>
    </location>
</feature>
<feature type="compositionally biased region" description="Polar residues" evidence="1">
    <location>
        <begin position="620"/>
        <end position="632"/>
    </location>
</feature>
<feature type="compositionally biased region" description="Polar residues" evidence="1">
    <location>
        <begin position="29"/>
        <end position="42"/>
    </location>
</feature>
<feature type="region of interest" description="Disordered" evidence="1">
    <location>
        <begin position="488"/>
        <end position="533"/>
    </location>
</feature>
<accession>A0A4D6MDF2</accession>
<feature type="region of interest" description="Disordered" evidence="1">
    <location>
        <begin position="1"/>
        <end position="56"/>
    </location>
</feature>
<feature type="compositionally biased region" description="Low complexity" evidence="1">
    <location>
        <begin position="12"/>
        <end position="21"/>
    </location>
</feature>
<proteinExistence type="predicted"/>
<evidence type="ECO:0000313" key="3">
    <source>
        <dbReference type="Proteomes" id="UP000501690"/>
    </source>
</evidence>
<reference evidence="2 3" key="1">
    <citation type="submission" date="2019-04" db="EMBL/GenBank/DDBJ databases">
        <title>An improved genome assembly and genetic linkage map for asparagus bean, Vigna unguiculata ssp. sesquipedialis.</title>
        <authorList>
            <person name="Xia Q."/>
            <person name="Zhang R."/>
            <person name="Dong Y."/>
        </authorList>
    </citation>
    <scope>NUCLEOTIDE SEQUENCE [LARGE SCALE GENOMIC DNA]</scope>
    <source>
        <tissue evidence="2">Leaf</tissue>
    </source>
</reference>
<feature type="compositionally biased region" description="Low complexity" evidence="1">
    <location>
        <begin position="112"/>
        <end position="132"/>
    </location>
</feature>
<evidence type="ECO:0000256" key="1">
    <source>
        <dbReference type="SAM" id="MobiDB-lite"/>
    </source>
</evidence>
<feature type="region of interest" description="Disordered" evidence="1">
    <location>
        <begin position="98"/>
        <end position="157"/>
    </location>
</feature>